<sequence length="266" mass="29425">MSLRNKLQALEDSIGRMLLICDVLEGKGALSVNEKFVLDYMNGQANNLVATSLGQIEQVEQYYRYAVGKNQNPVQPKGVADIVLTDKAIQQKVTVADNPAEVKKALHKAMKQLAGDFGERAGDRRRAIQLYIYSEENPWPFDHLHIPTLANIRAAVESAVSNAAATAINKATTNSTLLPYLQGNRPASFLTVVTQSQTSSRLYGSQGNGFAEINTIEVKVRWLNGKLVTDNHLVKALYGFKVRAHLNTPTSIQSSSTKVYWENDEY</sequence>
<protein>
    <submittedName>
        <fullName evidence="1">Uncharacterized protein</fullName>
    </submittedName>
</protein>
<organism evidence="1 2">
    <name type="scientific">Pseudomonas sihuiensis</name>
    <dbReference type="NCBI Taxonomy" id="1274359"/>
    <lineage>
        <taxon>Bacteria</taxon>
        <taxon>Pseudomonadati</taxon>
        <taxon>Pseudomonadota</taxon>
        <taxon>Gammaproteobacteria</taxon>
        <taxon>Pseudomonadales</taxon>
        <taxon>Pseudomonadaceae</taxon>
        <taxon>Pseudomonas</taxon>
    </lineage>
</organism>
<dbReference type="RefSeq" id="WP_017676977.1">
    <property type="nucleotide sequence ID" value="NZ_LT629797.1"/>
</dbReference>
<evidence type="ECO:0000313" key="2">
    <source>
        <dbReference type="Proteomes" id="UP000198675"/>
    </source>
</evidence>
<keyword evidence="2" id="KW-1185">Reference proteome</keyword>
<dbReference type="Proteomes" id="UP000198675">
    <property type="component" value="Chromosome I"/>
</dbReference>
<dbReference type="AlphaFoldDB" id="A0A1H2LCZ8"/>
<name>A0A1H2LCZ8_9PSED</name>
<gene>
    <name evidence="1" type="ORF">SAMN05216363_1154</name>
</gene>
<evidence type="ECO:0000313" key="1">
    <source>
        <dbReference type="EMBL" id="SDU78684.1"/>
    </source>
</evidence>
<proteinExistence type="predicted"/>
<reference evidence="2" key="1">
    <citation type="submission" date="2016-10" db="EMBL/GenBank/DDBJ databases">
        <authorList>
            <person name="Varghese N."/>
            <person name="Submissions S."/>
        </authorList>
    </citation>
    <scope>NUCLEOTIDE SEQUENCE [LARGE SCALE GENOMIC DNA]</scope>
    <source>
        <strain evidence="2">KCTC 32246</strain>
    </source>
</reference>
<accession>A0A1H2LCZ8</accession>
<dbReference type="EMBL" id="LT629797">
    <property type="protein sequence ID" value="SDU78684.1"/>
    <property type="molecule type" value="Genomic_DNA"/>
</dbReference>